<dbReference type="SUPFAM" id="SSF53474">
    <property type="entry name" value="alpha/beta-Hydrolases"/>
    <property type="match status" value="1"/>
</dbReference>
<dbReference type="PANTHER" id="PTHR48081">
    <property type="entry name" value="AB HYDROLASE SUPERFAMILY PROTEIN C4A8.06C"/>
    <property type="match status" value="1"/>
</dbReference>
<comment type="caution">
    <text evidence="4">The sequence shown here is derived from an EMBL/GenBank/DDBJ whole genome shotgun (WGS) entry which is preliminary data.</text>
</comment>
<keyword evidence="2" id="KW-0378">Hydrolase</keyword>
<evidence type="ECO:0000313" key="4">
    <source>
        <dbReference type="EMBL" id="MBB3972344.1"/>
    </source>
</evidence>
<gene>
    <name evidence="4" type="ORF">GGR24_000977</name>
</gene>
<dbReference type="PANTHER" id="PTHR48081:SF30">
    <property type="entry name" value="ACETYL-HYDROLASE LIPR-RELATED"/>
    <property type="match status" value="1"/>
</dbReference>
<evidence type="ECO:0000259" key="3">
    <source>
        <dbReference type="Pfam" id="PF07859"/>
    </source>
</evidence>
<comment type="similarity">
    <text evidence="1">Belongs to the 'GDXG' lipolytic enzyme family.</text>
</comment>
<protein>
    <submittedName>
        <fullName evidence="4">Acetyl esterase/lipase</fullName>
    </submittedName>
</protein>
<dbReference type="InterPro" id="IPR013094">
    <property type="entry name" value="AB_hydrolase_3"/>
</dbReference>
<dbReference type="InterPro" id="IPR002168">
    <property type="entry name" value="Lipase_GDXG_HIS_AS"/>
</dbReference>
<evidence type="ECO:0000256" key="1">
    <source>
        <dbReference type="ARBA" id="ARBA00010515"/>
    </source>
</evidence>
<sequence length="312" mass="33555">MPAAASARARLLRFFMRHAIKTRMHAKPDLGRIRRSMELVARYAPDRPRGVAMRKGVLAGVPVECSAPSGHVTDRRILYLHGGGFVSGSPRTHRGIAGRIARGADARVAVIDYRLAPEHPFPAALEDAAAAYRALLEQGAPPSRLALVGDSAGGNLVFALLLKLKEEGAPMPAAAVAMSPFVDLTGGGESLRTNAALDPLLHVAGLPAVLDAYAPKRDLKNPLLSPLFGDLKGLPPCLIQCGSDEILCDDAVRMQRALQRAGVDAELEVWSEMPHVWQAFARLIPEGRTALERICRFLRERMDDGVRAGHAA</sequence>
<evidence type="ECO:0000313" key="5">
    <source>
        <dbReference type="Proteomes" id="UP000528964"/>
    </source>
</evidence>
<organism evidence="4 5">
    <name type="scientific">Hansschlegelia beijingensis</name>
    <dbReference type="NCBI Taxonomy" id="1133344"/>
    <lineage>
        <taxon>Bacteria</taxon>
        <taxon>Pseudomonadati</taxon>
        <taxon>Pseudomonadota</taxon>
        <taxon>Alphaproteobacteria</taxon>
        <taxon>Hyphomicrobiales</taxon>
        <taxon>Methylopilaceae</taxon>
        <taxon>Hansschlegelia</taxon>
    </lineage>
</organism>
<dbReference type="InterPro" id="IPR029058">
    <property type="entry name" value="AB_hydrolase_fold"/>
</dbReference>
<dbReference type="Gene3D" id="3.40.50.1820">
    <property type="entry name" value="alpha/beta hydrolase"/>
    <property type="match status" value="1"/>
</dbReference>
<keyword evidence="5" id="KW-1185">Reference proteome</keyword>
<dbReference type="AlphaFoldDB" id="A0A7W6D550"/>
<feature type="domain" description="Alpha/beta hydrolase fold-3" evidence="3">
    <location>
        <begin position="77"/>
        <end position="278"/>
    </location>
</feature>
<evidence type="ECO:0000256" key="2">
    <source>
        <dbReference type="ARBA" id="ARBA00022801"/>
    </source>
</evidence>
<dbReference type="PROSITE" id="PS01173">
    <property type="entry name" value="LIPASE_GDXG_HIS"/>
    <property type="match status" value="1"/>
</dbReference>
<proteinExistence type="inferred from homology"/>
<dbReference type="RefSeq" id="WP_183394128.1">
    <property type="nucleotide sequence ID" value="NZ_JACIDR010000001.1"/>
</dbReference>
<dbReference type="Proteomes" id="UP000528964">
    <property type="component" value="Unassembled WGS sequence"/>
</dbReference>
<name>A0A7W6D550_9HYPH</name>
<accession>A0A7W6D550</accession>
<dbReference type="GO" id="GO:0004806">
    <property type="term" value="F:triacylglycerol lipase activity"/>
    <property type="evidence" value="ECO:0007669"/>
    <property type="project" value="TreeGrafter"/>
</dbReference>
<dbReference type="EMBL" id="JACIDR010000001">
    <property type="protein sequence ID" value="MBB3972344.1"/>
    <property type="molecule type" value="Genomic_DNA"/>
</dbReference>
<reference evidence="4 5" key="1">
    <citation type="submission" date="2020-08" db="EMBL/GenBank/DDBJ databases">
        <title>Genomic Encyclopedia of Type Strains, Phase IV (KMG-IV): sequencing the most valuable type-strain genomes for metagenomic binning, comparative biology and taxonomic classification.</title>
        <authorList>
            <person name="Goeker M."/>
        </authorList>
    </citation>
    <scope>NUCLEOTIDE SEQUENCE [LARGE SCALE GENOMIC DNA]</scope>
    <source>
        <strain evidence="4 5">DSM 25481</strain>
    </source>
</reference>
<dbReference type="Pfam" id="PF07859">
    <property type="entry name" value="Abhydrolase_3"/>
    <property type="match status" value="1"/>
</dbReference>
<dbReference type="InterPro" id="IPR050300">
    <property type="entry name" value="GDXG_lipolytic_enzyme"/>
</dbReference>